<evidence type="ECO:0000256" key="2">
    <source>
        <dbReference type="ARBA" id="ARBA00022553"/>
    </source>
</evidence>
<comment type="caution">
    <text evidence="10">The sequence shown here is derived from an EMBL/GenBank/DDBJ whole genome shotgun (WGS) entry which is preliminary data.</text>
</comment>
<feature type="domain" description="Man1/Src1-like C-terminal" evidence="9">
    <location>
        <begin position="89"/>
        <end position="316"/>
    </location>
</feature>
<dbReference type="InterPro" id="IPR041885">
    <property type="entry name" value="MAN1_winged_helix_dom"/>
</dbReference>
<dbReference type="Gene3D" id="1.10.10.1180">
    <property type="entry name" value="MAN1, winged-helix domain"/>
    <property type="match status" value="1"/>
</dbReference>
<evidence type="ECO:0000313" key="10">
    <source>
        <dbReference type="EMBL" id="KAL2348246.1"/>
    </source>
</evidence>
<dbReference type="GO" id="GO:0005637">
    <property type="term" value="C:nuclear inner membrane"/>
    <property type="evidence" value="ECO:0007669"/>
    <property type="project" value="UniProtKB-SubCell"/>
</dbReference>
<feature type="region of interest" description="Disordered" evidence="7">
    <location>
        <begin position="385"/>
        <end position="423"/>
    </location>
</feature>
<evidence type="ECO:0000256" key="3">
    <source>
        <dbReference type="ARBA" id="ARBA00022692"/>
    </source>
</evidence>
<dbReference type="InterPro" id="IPR018996">
    <property type="entry name" value="Man1/Src1-like_C"/>
</dbReference>
<evidence type="ECO:0000256" key="4">
    <source>
        <dbReference type="ARBA" id="ARBA00022989"/>
    </source>
</evidence>
<dbReference type="AlphaFoldDB" id="A0ABD1NJI7"/>
<name>A0ABD1NJI7_9FABA</name>
<comment type="subcellular location">
    <subcellularLocation>
        <location evidence="1">Nucleus inner membrane</location>
    </subcellularLocation>
</comment>
<dbReference type="EMBL" id="JBGMDY010000001">
    <property type="protein sequence ID" value="KAL2348246.1"/>
    <property type="molecule type" value="Genomic_DNA"/>
</dbReference>
<proteinExistence type="predicted"/>
<sequence length="423" mass="48235">MFGKHPTLIHLPTKSNLLSFSSGCIFARSMMGREPPQNLLPSKHDFPRLVAVLALASLVAWTCNFLYTSLLHPPSKPFCDTNLHSNDYFPGVCEPCPSNGECNDGKLECLQGYQRHGNLCVEDGDINEAARKIVERVEQHLCEEYAQLLCTGIGTVWVREDDLWTYFEPVGNVKVDNALYNYTKQRAVKTMGNLLEARFNNSHGMKEFKCPDLLAEHYKSYTCCIRQWILQHILVVLPICAMLVGCTALLWNIRKNLSMSRRVEELYNKVCEILEENALTSKDAYGECEPWVVASRLRDHLLLPKERKNPLLWKKVIVDEHLDAGSKESSTKMTNEATTNILTSEANENIVEDLVQEDSRIDRYPKLVKGESKVVWEWQVEGSLSASKMKKRKDASKTRVNESMDLNHQQLPAMKTEPMEPIF</sequence>
<evidence type="ECO:0000313" key="11">
    <source>
        <dbReference type="Proteomes" id="UP001603857"/>
    </source>
</evidence>
<keyword evidence="2" id="KW-0597">Phosphoprotein</keyword>
<keyword evidence="11" id="KW-1185">Reference proteome</keyword>
<evidence type="ECO:0000256" key="5">
    <source>
        <dbReference type="ARBA" id="ARBA00023136"/>
    </source>
</evidence>
<keyword evidence="6" id="KW-0539">Nucleus</keyword>
<accession>A0ABD1NJI7</accession>
<dbReference type="PANTHER" id="PTHR47808:SF2">
    <property type="entry name" value="LEM DOMAIN-CONTAINING PROTEIN 2"/>
    <property type="match status" value="1"/>
</dbReference>
<keyword evidence="4 8" id="KW-1133">Transmembrane helix</keyword>
<protein>
    <recommendedName>
        <fullName evidence="9">Man1/Src1-like C-terminal domain-containing protein</fullName>
    </recommendedName>
</protein>
<keyword evidence="5 8" id="KW-0472">Membrane</keyword>
<evidence type="ECO:0000256" key="7">
    <source>
        <dbReference type="SAM" id="MobiDB-lite"/>
    </source>
</evidence>
<dbReference type="Pfam" id="PF09402">
    <property type="entry name" value="MSC"/>
    <property type="match status" value="1"/>
</dbReference>
<organism evidence="10 11">
    <name type="scientific">Flemingia macrophylla</name>
    <dbReference type="NCBI Taxonomy" id="520843"/>
    <lineage>
        <taxon>Eukaryota</taxon>
        <taxon>Viridiplantae</taxon>
        <taxon>Streptophyta</taxon>
        <taxon>Embryophyta</taxon>
        <taxon>Tracheophyta</taxon>
        <taxon>Spermatophyta</taxon>
        <taxon>Magnoliopsida</taxon>
        <taxon>eudicotyledons</taxon>
        <taxon>Gunneridae</taxon>
        <taxon>Pentapetalae</taxon>
        <taxon>rosids</taxon>
        <taxon>fabids</taxon>
        <taxon>Fabales</taxon>
        <taxon>Fabaceae</taxon>
        <taxon>Papilionoideae</taxon>
        <taxon>50 kb inversion clade</taxon>
        <taxon>NPAAA clade</taxon>
        <taxon>indigoferoid/millettioid clade</taxon>
        <taxon>Phaseoleae</taxon>
        <taxon>Flemingia</taxon>
    </lineage>
</organism>
<gene>
    <name evidence="10" type="ORF">Fmac_002246</name>
</gene>
<reference evidence="10 11" key="1">
    <citation type="submission" date="2024-08" db="EMBL/GenBank/DDBJ databases">
        <title>Insights into the chromosomal genome structure of Flemingia macrophylla.</title>
        <authorList>
            <person name="Ding Y."/>
            <person name="Zhao Y."/>
            <person name="Bi W."/>
            <person name="Wu M."/>
            <person name="Zhao G."/>
            <person name="Gong Y."/>
            <person name="Li W."/>
            <person name="Zhang P."/>
        </authorList>
    </citation>
    <scope>NUCLEOTIDE SEQUENCE [LARGE SCALE GENOMIC DNA]</scope>
    <source>
        <strain evidence="10">DYQJB</strain>
        <tissue evidence="10">Leaf</tissue>
    </source>
</reference>
<evidence type="ECO:0000259" key="9">
    <source>
        <dbReference type="Pfam" id="PF09402"/>
    </source>
</evidence>
<feature type="transmembrane region" description="Helical" evidence="8">
    <location>
        <begin position="49"/>
        <end position="67"/>
    </location>
</feature>
<evidence type="ECO:0000256" key="6">
    <source>
        <dbReference type="ARBA" id="ARBA00023242"/>
    </source>
</evidence>
<dbReference type="Proteomes" id="UP001603857">
    <property type="component" value="Unassembled WGS sequence"/>
</dbReference>
<dbReference type="InterPro" id="IPR044780">
    <property type="entry name" value="Heh2/Src1"/>
</dbReference>
<dbReference type="PANTHER" id="PTHR47808">
    <property type="entry name" value="INNER NUCLEAR MEMBRANE PROTEIN HEH2-RELATED"/>
    <property type="match status" value="1"/>
</dbReference>
<evidence type="ECO:0000256" key="8">
    <source>
        <dbReference type="SAM" id="Phobius"/>
    </source>
</evidence>
<feature type="transmembrane region" description="Helical" evidence="8">
    <location>
        <begin position="228"/>
        <end position="253"/>
    </location>
</feature>
<keyword evidence="3 8" id="KW-0812">Transmembrane</keyword>
<evidence type="ECO:0000256" key="1">
    <source>
        <dbReference type="ARBA" id="ARBA00004540"/>
    </source>
</evidence>